<feature type="domain" description="Phosphoribosyltransferase" evidence="5">
    <location>
        <begin position="13"/>
        <end position="163"/>
    </location>
</feature>
<keyword evidence="2 4" id="KW-0805">Transcription regulation</keyword>
<dbReference type="NCBIfam" id="NF003547">
    <property type="entry name" value="PRK05205.1-3"/>
    <property type="match status" value="1"/>
</dbReference>
<comment type="function">
    <text evidence="4">Regulates the transcription of the pyrimidine nucleotide (pyr) operon in response to exogenous pyrimidines.</text>
</comment>
<keyword evidence="3 4" id="KW-0804">Transcription</keyword>
<feature type="short sequence motif" description="PRPP-binding" evidence="4">
    <location>
        <begin position="109"/>
        <end position="121"/>
    </location>
</feature>
<dbReference type="InterPro" id="IPR000836">
    <property type="entry name" value="PRTase_dom"/>
</dbReference>
<sequence>MPPAQPQPVELATVLEAPEISRALTRMAHEIIERNKGADGLVLLGIPTRGVHLARRLAARIAEFENLGEGAVPVGSLDVTMYRDDLHRNPVRAPAATELPPGGIDERTVVLVDDVLYSGRTIRAALDALSDLGRPNAVRLAVLVDRGHRELPIRADYVGKNLPTSQSERVRVRLHESDDSEGVFISKGLDSSGGPL</sequence>
<evidence type="ECO:0000259" key="5">
    <source>
        <dbReference type="Pfam" id="PF00156"/>
    </source>
</evidence>
<name>A0ABW8ARB7_9ACTN</name>
<dbReference type="CDD" id="cd06223">
    <property type="entry name" value="PRTases_typeI"/>
    <property type="match status" value="1"/>
</dbReference>
<gene>
    <name evidence="4 6" type="primary">pyrR</name>
    <name evidence="6" type="ORF">ACIB24_17695</name>
</gene>
<keyword evidence="4 6" id="KW-0808">Transferase</keyword>
<dbReference type="Gene3D" id="3.40.50.2020">
    <property type="match status" value="1"/>
</dbReference>
<evidence type="ECO:0000313" key="6">
    <source>
        <dbReference type="EMBL" id="MFI7588901.1"/>
    </source>
</evidence>
<dbReference type="RefSeq" id="WP_398283076.1">
    <property type="nucleotide sequence ID" value="NZ_JBITLV010000006.1"/>
</dbReference>
<dbReference type="NCBIfam" id="NF003549">
    <property type="entry name" value="PRK05205.1-5"/>
    <property type="match status" value="1"/>
</dbReference>
<keyword evidence="4 6" id="KW-0328">Glycosyltransferase</keyword>
<dbReference type="InterPro" id="IPR050137">
    <property type="entry name" value="PyrR_bifunctional"/>
</dbReference>
<dbReference type="EC" id="2.4.2.9" evidence="4"/>
<dbReference type="Proteomes" id="UP001612915">
    <property type="component" value="Unassembled WGS sequence"/>
</dbReference>
<evidence type="ECO:0000256" key="3">
    <source>
        <dbReference type="ARBA" id="ARBA00023163"/>
    </source>
</evidence>
<organism evidence="6 7">
    <name type="scientific">Spongisporangium articulatum</name>
    <dbReference type="NCBI Taxonomy" id="3362603"/>
    <lineage>
        <taxon>Bacteria</taxon>
        <taxon>Bacillati</taxon>
        <taxon>Actinomycetota</taxon>
        <taxon>Actinomycetes</taxon>
        <taxon>Kineosporiales</taxon>
        <taxon>Kineosporiaceae</taxon>
        <taxon>Spongisporangium</taxon>
    </lineage>
</organism>
<dbReference type="SUPFAM" id="SSF53271">
    <property type="entry name" value="PRTase-like"/>
    <property type="match status" value="1"/>
</dbReference>
<evidence type="ECO:0000313" key="7">
    <source>
        <dbReference type="Proteomes" id="UP001612915"/>
    </source>
</evidence>
<protein>
    <recommendedName>
        <fullName evidence="4">Bifunctional protein PyrR</fullName>
    </recommendedName>
    <domain>
        <recommendedName>
            <fullName evidence="4">Pyrimidine operon regulatory protein</fullName>
        </recommendedName>
    </domain>
    <domain>
        <recommendedName>
            <fullName evidence="4">Uracil phosphoribosyltransferase</fullName>
            <shortName evidence="4">UPRTase</shortName>
            <ecNumber evidence="4">2.4.2.9</ecNumber>
        </recommendedName>
    </domain>
</protein>
<dbReference type="HAMAP" id="MF_01219">
    <property type="entry name" value="PyrR"/>
    <property type="match status" value="1"/>
</dbReference>
<reference evidence="6 7" key="1">
    <citation type="submission" date="2024-10" db="EMBL/GenBank/DDBJ databases">
        <title>The Natural Products Discovery Center: Release of the First 8490 Sequenced Strains for Exploring Actinobacteria Biosynthetic Diversity.</title>
        <authorList>
            <person name="Kalkreuter E."/>
            <person name="Kautsar S.A."/>
            <person name="Yang D."/>
            <person name="Bader C.D."/>
            <person name="Teijaro C.N."/>
            <person name="Fluegel L."/>
            <person name="Davis C.M."/>
            <person name="Simpson J.R."/>
            <person name="Lauterbach L."/>
            <person name="Steele A.D."/>
            <person name="Gui C."/>
            <person name="Meng S."/>
            <person name="Li G."/>
            <person name="Viehrig K."/>
            <person name="Ye F."/>
            <person name="Su P."/>
            <person name="Kiefer A.F."/>
            <person name="Nichols A."/>
            <person name="Cepeda A.J."/>
            <person name="Yan W."/>
            <person name="Fan B."/>
            <person name="Jiang Y."/>
            <person name="Adhikari A."/>
            <person name="Zheng C.-J."/>
            <person name="Schuster L."/>
            <person name="Cowan T.M."/>
            <person name="Smanski M.J."/>
            <person name="Chevrette M.G."/>
            <person name="De Carvalho L.P.S."/>
            <person name="Shen B."/>
        </authorList>
    </citation>
    <scope>NUCLEOTIDE SEQUENCE [LARGE SCALE GENOMIC DNA]</scope>
    <source>
        <strain evidence="6 7">NPDC049639</strain>
    </source>
</reference>
<dbReference type="InterPro" id="IPR023050">
    <property type="entry name" value="PyrR"/>
</dbReference>
<dbReference type="PANTHER" id="PTHR11608">
    <property type="entry name" value="BIFUNCTIONAL PROTEIN PYRR"/>
    <property type="match status" value="1"/>
</dbReference>
<evidence type="ECO:0000256" key="4">
    <source>
        <dbReference type="HAMAP-Rule" id="MF_01219"/>
    </source>
</evidence>
<comment type="function">
    <text evidence="4">Also displays a weak uracil phosphoribosyltransferase activity which is not physiologically significant.</text>
</comment>
<evidence type="ECO:0000256" key="1">
    <source>
        <dbReference type="ARBA" id="ARBA00005565"/>
    </source>
</evidence>
<dbReference type="PANTHER" id="PTHR11608:SF0">
    <property type="entry name" value="BIFUNCTIONAL PROTEIN PYRR"/>
    <property type="match status" value="1"/>
</dbReference>
<accession>A0ABW8ARB7</accession>
<comment type="caution">
    <text evidence="6">The sequence shown here is derived from an EMBL/GenBank/DDBJ whole genome shotgun (WGS) entry which is preliminary data.</text>
</comment>
<comment type="catalytic activity">
    <reaction evidence="4">
        <text>UMP + diphosphate = 5-phospho-alpha-D-ribose 1-diphosphate + uracil</text>
        <dbReference type="Rhea" id="RHEA:13017"/>
        <dbReference type="ChEBI" id="CHEBI:17568"/>
        <dbReference type="ChEBI" id="CHEBI:33019"/>
        <dbReference type="ChEBI" id="CHEBI:57865"/>
        <dbReference type="ChEBI" id="CHEBI:58017"/>
        <dbReference type="EC" id="2.4.2.9"/>
    </reaction>
</comment>
<dbReference type="GO" id="GO:0004845">
    <property type="term" value="F:uracil phosphoribosyltransferase activity"/>
    <property type="evidence" value="ECO:0007669"/>
    <property type="project" value="UniProtKB-EC"/>
</dbReference>
<keyword evidence="7" id="KW-1185">Reference proteome</keyword>
<proteinExistence type="inferred from homology"/>
<dbReference type="EMBL" id="JBITLV010000006">
    <property type="protein sequence ID" value="MFI7588901.1"/>
    <property type="molecule type" value="Genomic_DNA"/>
</dbReference>
<dbReference type="InterPro" id="IPR029057">
    <property type="entry name" value="PRTase-like"/>
</dbReference>
<comment type="similarity">
    <text evidence="1 4">Belongs to the purine/pyrimidine phosphoribosyltransferase family. PyrR subfamily.</text>
</comment>
<dbReference type="Pfam" id="PF00156">
    <property type="entry name" value="Pribosyltran"/>
    <property type="match status" value="1"/>
</dbReference>
<evidence type="ECO:0000256" key="2">
    <source>
        <dbReference type="ARBA" id="ARBA00023015"/>
    </source>
</evidence>